<evidence type="ECO:0000256" key="2">
    <source>
        <dbReference type="ARBA" id="ARBA00012483"/>
    </source>
</evidence>
<dbReference type="GO" id="GO:0061630">
    <property type="term" value="F:ubiquitin protein ligase activity"/>
    <property type="evidence" value="ECO:0007669"/>
    <property type="project" value="UniProtKB-EC"/>
</dbReference>
<evidence type="ECO:0000256" key="10">
    <source>
        <dbReference type="ARBA" id="ARBA00044543"/>
    </source>
</evidence>
<keyword evidence="8" id="KW-0413">Isomerase</keyword>
<dbReference type="STRING" id="155417.A0A4Q4TUF7"/>
<comment type="caution">
    <text evidence="12">The sequence shown here is derived from an EMBL/GenBank/DDBJ whole genome shotgun (WGS) entry which is preliminary data.</text>
</comment>
<dbReference type="Pfam" id="PF04564">
    <property type="entry name" value="U-box"/>
    <property type="match status" value="1"/>
</dbReference>
<dbReference type="SMART" id="SM00028">
    <property type="entry name" value="TPR"/>
    <property type="match status" value="3"/>
</dbReference>
<evidence type="ECO:0000313" key="13">
    <source>
        <dbReference type="Proteomes" id="UP000293360"/>
    </source>
</evidence>
<dbReference type="GO" id="GO:0006515">
    <property type="term" value="P:protein quality control for misfolded or incompletely synthesized proteins"/>
    <property type="evidence" value="ECO:0007669"/>
    <property type="project" value="TreeGrafter"/>
</dbReference>
<evidence type="ECO:0000313" key="12">
    <source>
        <dbReference type="EMBL" id="RYP11101.1"/>
    </source>
</evidence>
<dbReference type="Proteomes" id="UP000293360">
    <property type="component" value="Unassembled WGS sequence"/>
</dbReference>
<evidence type="ECO:0000256" key="8">
    <source>
        <dbReference type="ARBA" id="ARBA00023110"/>
    </source>
</evidence>
<dbReference type="PANTHER" id="PTHR46803:SF2">
    <property type="entry name" value="E3 UBIQUITIN-PROTEIN LIGASE CHIP"/>
    <property type="match status" value="1"/>
</dbReference>
<dbReference type="InterPro" id="IPR003613">
    <property type="entry name" value="Ubox_domain"/>
</dbReference>
<dbReference type="PROSITE" id="PS51698">
    <property type="entry name" value="U_BOX"/>
    <property type="match status" value="1"/>
</dbReference>
<dbReference type="GO" id="GO:0051087">
    <property type="term" value="F:protein-folding chaperone binding"/>
    <property type="evidence" value="ECO:0007669"/>
    <property type="project" value="TreeGrafter"/>
</dbReference>
<keyword evidence="7" id="KW-0802">TPR repeat</keyword>
<name>A0A4Q4TUF7_9PEZI</name>
<evidence type="ECO:0000256" key="6">
    <source>
        <dbReference type="ARBA" id="ARBA00022786"/>
    </source>
</evidence>
<dbReference type="EMBL" id="QJNU01000007">
    <property type="protein sequence ID" value="RYP11101.1"/>
    <property type="molecule type" value="Genomic_DNA"/>
</dbReference>
<dbReference type="GO" id="GO:0045862">
    <property type="term" value="P:positive regulation of proteolysis"/>
    <property type="evidence" value="ECO:0007669"/>
    <property type="project" value="TreeGrafter"/>
</dbReference>
<dbReference type="OrthoDB" id="629492at2759"/>
<dbReference type="EC" id="5.2.1.8" evidence="3"/>
<keyword evidence="4" id="KW-0808">Transferase</keyword>
<dbReference type="AlphaFoldDB" id="A0A4Q4TUF7"/>
<evidence type="ECO:0000256" key="4">
    <source>
        <dbReference type="ARBA" id="ARBA00022679"/>
    </source>
</evidence>
<dbReference type="InterPro" id="IPR045202">
    <property type="entry name" value="CHIP_RING-Ubox"/>
</dbReference>
<keyword evidence="8" id="KW-0697">Rotamase</keyword>
<dbReference type="GO" id="GO:0005737">
    <property type="term" value="C:cytoplasm"/>
    <property type="evidence" value="ECO:0007669"/>
    <property type="project" value="TreeGrafter"/>
</dbReference>
<dbReference type="InterPro" id="IPR011990">
    <property type="entry name" value="TPR-like_helical_dom_sf"/>
</dbReference>
<proteinExistence type="predicted"/>
<dbReference type="InterPro" id="IPR013083">
    <property type="entry name" value="Znf_RING/FYVE/PHD"/>
</dbReference>
<dbReference type="GO" id="GO:0000209">
    <property type="term" value="P:protein polyubiquitination"/>
    <property type="evidence" value="ECO:0007669"/>
    <property type="project" value="TreeGrafter"/>
</dbReference>
<dbReference type="InterPro" id="IPR019734">
    <property type="entry name" value="TPR_rpt"/>
</dbReference>
<keyword evidence="13" id="KW-1185">Reference proteome</keyword>
<gene>
    <name evidence="12" type="ORF">DL764_000259</name>
</gene>
<evidence type="ECO:0000256" key="1">
    <source>
        <dbReference type="ARBA" id="ARBA00000900"/>
    </source>
</evidence>
<evidence type="ECO:0000256" key="9">
    <source>
        <dbReference type="ARBA" id="ARBA00044534"/>
    </source>
</evidence>
<dbReference type="Gene3D" id="3.30.40.10">
    <property type="entry name" value="Zinc/RING finger domain, C3HC4 (zinc finger)"/>
    <property type="match status" value="1"/>
</dbReference>
<dbReference type="SUPFAM" id="SSF57850">
    <property type="entry name" value="RING/U-box"/>
    <property type="match status" value="1"/>
</dbReference>
<evidence type="ECO:0000256" key="3">
    <source>
        <dbReference type="ARBA" id="ARBA00013194"/>
    </source>
</evidence>
<keyword evidence="6" id="KW-0833">Ubl conjugation pathway</keyword>
<dbReference type="GO" id="GO:0071218">
    <property type="term" value="P:cellular response to misfolded protein"/>
    <property type="evidence" value="ECO:0007669"/>
    <property type="project" value="TreeGrafter"/>
</dbReference>
<sequence>MARDPARSALLKEEGNSHFKKEDYIGAESLYSKAYVSVSGGGGEPEESPGVTAIACIIADYTNPALYTNRAMARLKLEMWDSAISDCMNCLKLSADKNMKAYYILSQAQVQLGDYEAALESALSAHRLCAETNDKSLPNVTAQVLLCKQKRWEEREKRRIREGQELERETIALMERERDEVLRSCETDIDRKVVQEEWEQKVEQLRATFERARPESERKRTVPDWAVDDISFCIMVDPVITPAGKSYERASIMEHLRRHPTDPLTRAPLRVSDLRPNLDLKQACEEFLEQNGWAVDW</sequence>
<dbReference type="GO" id="GO:0003755">
    <property type="term" value="F:peptidyl-prolyl cis-trans isomerase activity"/>
    <property type="evidence" value="ECO:0007669"/>
    <property type="project" value="UniProtKB-KW"/>
</dbReference>
<comment type="catalytic activity">
    <reaction evidence="1">
        <text>S-ubiquitinyl-[E2 ubiquitin-conjugating enzyme]-L-cysteine + [acceptor protein]-L-lysine = [E2 ubiquitin-conjugating enzyme]-L-cysteine + N(6)-ubiquitinyl-[acceptor protein]-L-lysine.</text>
        <dbReference type="EC" id="2.3.2.27"/>
    </reaction>
</comment>
<feature type="domain" description="U-box" evidence="11">
    <location>
        <begin position="221"/>
        <end position="294"/>
    </location>
</feature>
<keyword evidence="5" id="KW-0677">Repeat</keyword>
<reference evidence="12 13" key="1">
    <citation type="submission" date="2018-06" db="EMBL/GenBank/DDBJ databases">
        <title>Complete Genomes of Monosporascus.</title>
        <authorList>
            <person name="Robinson A.J."/>
            <person name="Natvig D.O."/>
        </authorList>
    </citation>
    <scope>NUCLEOTIDE SEQUENCE [LARGE SCALE GENOMIC DNA]</scope>
    <source>
        <strain evidence="12 13">CBS 110550</strain>
    </source>
</reference>
<protein>
    <recommendedName>
        <fullName evidence="9">E3 ubiquitin-protein ligase CHIP</fullName>
        <ecNumber evidence="2">2.3.2.27</ecNumber>
        <ecNumber evidence="3">5.2.1.8</ecNumber>
    </recommendedName>
    <alternativeName>
        <fullName evidence="10">RING-type E3 ubiquitin transferase CHIP</fullName>
    </alternativeName>
</protein>
<dbReference type="Gene3D" id="1.25.40.10">
    <property type="entry name" value="Tetratricopeptide repeat domain"/>
    <property type="match status" value="1"/>
</dbReference>
<dbReference type="PANTHER" id="PTHR46803">
    <property type="entry name" value="E3 UBIQUITIN-PROTEIN LIGASE CHIP"/>
    <property type="match status" value="1"/>
</dbReference>
<accession>A0A4Q4TUF7</accession>
<dbReference type="GO" id="GO:0043161">
    <property type="term" value="P:proteasome-mediated ubiquitin-dependent protein catabolic process"/>
    <property type="evidence" value="ECO:0007669"/>
    <property type="project" value="TreeGrafter"/>
</dbReference>
<dbReference type="SMART" id="SM00504">
    <property type="entry name" value="Ubox"/>
    <property type="match status" value="1"/>
</dbReference>
<dbReference type="EC" id="2.3.2.27" evidence="2"/>
<evidence type="ECO:0000259" key="11">
    <source>
        <dbReference type="PROSITE" id="PS51698"/>
    </source>
</evidence>
<organism evidence="12 13">
    <name type="scientific">Monosporascus ibericus</name>
    <dbReference type="NCBI Taxonomy" id="155417"/>
    <lineage>
        <taxon>Eukaryota</taxon>
        <taxon>Fungi</taxon>
        <taxon>Dikarya</taxon>
        <taxon>Ascomycota</taxon>
        <taxon>Pezizomycotina</taxon>
        <taxon>Sordariomycetes</taxon>
        <taxon>Xylariomycetidae</taxon>
        <taxon>Xylariales</taxon>
        <taxon>Xylariales incertae sedis</taxon>
        <taxon>Monosporascus</taxon>
    </lineage>
</organism>
<dbReference type="SUPFAM" id="SSF48452">
    <property type="entry name" value="TPR-like"/>
    <property type="match status" value="1"/>
</dbReference>
<dbReference type="CDD" id="cd16654">
    <property type="entry name" value="RING-Ubox_CHIP"/>
    <property type="match status" value="1"/>
</dbReference>
<evidence type="ECO:0000256" key="7">
    <source>
        <dbReference type="ARBA" id="ARBA00022803"/>
    </source>
</evidence>
<evidence type="ECO:0000256" key="5">
    <source>
        <dbReference type="ARBA" id="ARBA00022737"/>
    </source>
</evidence>